<feature type="region of interest" description="Disordered" evidence="1">
    <location>
        <begin position="102"/>
        <end position="133"/>
    </location>
</feature>
<keyword evidence="3" id="KW-1185">Reference proteome</keyword>
<feature type="compositionally biased region" description="Pro residues" evidence="1">
    <location>
        <begin position="102"/>
        <end position="111"/>
    </location>
</feature>
<dbReference type="HOGENOM" id="CLU_2048218_0_0_5"/>
<protein>
    <submittedName>
        <fullName evidence="2">Uncharacterized protein</fullName>
    </submittedName>
</protein>
<reference evidence="2 3" key="1">
    <citation type="journal article" date="2009" name="Proc. Natl. Acad. Sci. U.S.A.">
        <title>The genomic basis of trophic strategy in marine bacteria.</title>
        <authorList>
            <person name="Lauro F.M."/>
            <person name="McDougald D."/>
            <person name="Thomas T."/>
            <person name="Williams T.J."/>
            <person name="Egan S."/>
            <person name="Rice S."/>
            <person name="DeMaere M.Z."/>
            <person name="Ting L."/>
            <person name="Ertan H."/>
            <person name="Johnson J."/>
            <person name="Ferriera S."/>
            <person name="Lapidus A."/>
            <person name="Anderson I."/>
            <person name="Kyrpides N."/>
            <person name="Munk A.C."/>
            <person name="Detter C."/>
            <person name="Han C.S."/>
            <person name="Brown M.V."/>
            <person name="Robb F.T."/>
            <person name="Kjelleberg S."/>
            <person name="Cavicchioli R."/>
        </authorList>
    </citation>
    <scope>NUCLEOTIDE SEQUENCE [LARGE SCALE GENOMIC DNA]</scope>
    <source>
        <strain evidence="3">DSM 13593 / LMG 18877 / RB2256</strain>
    </source>
</reference>
<dbReference type="KEGG" id="sal:Sala_2396"/>
<sequence length="133" mass="13834">MTCGLQETTRAFVKRWISYMLLFGALLGLLGQETAFASAPAIPMANTTSASSAMGEECAEMMGAGKSQPDQPCKGLTLDCIAKMGCAIPLAIVTRDILPPPAEYRPAPATPAPSVRMAGRSVGPEPKPPLTLG</sequence>
<accession>Q1GQG7</accession>
<dbReference type="EMBL" id="CP000356">
    <property type="protein sequence ID" value="ABF54105.1"/>
    <property type="molecule type" value="Genomic_DNA"/>
</dbReference>
<name>Q1GQG7_SPHAL</name>
<evidence type="ECO:0000313" key="2">
    <source>
        <dbReference type="EMBL" id="ABF54105.1"/>
    </source>
</evidence>
<organism evidence="2 3">
    <name type="scientific">Sphingopyxis alaskensis (strain DSM 13593 / LMG 18877 / RB2256)</name>
    <name type="common">Sphingomonas alaskensis</name>
    <dbReference type="NCBI Taxonomy" id="317655"/>
    <lineage>
        <taxon>Bacteria</taxon>
        <taxon>Pseudomonadati</taxon>
        <taxon>Pseudomonadota</taxon>
        <taxon>Alphaproteobacteria</taxon>
        <taxon>Sphingomonadales</taxon>
        <taxon>Sphingomonadaceae</taxon>
        <taxon>Sphingopyxis</taxon>
    </lineage>
</organism>
<dbReference type="AlphaFoldDB" id="Q1GQG7"/>
<proteinExistence type="predicted"/>
<dbReference type="Proteomes" id="UP000006578">
    <property type="component" value="Chromosome"/>
</dbReference>
<dbReference type="eggNOG" id="ENOG502ZYH7">
    <property type="taxonomic scope" value="Bacteria"/>
</dbReference>
<evidence type="ECO:0000313" key="3">
    <source>
        <dbReference type="Proteomes" id="UP000006578"/>
    </source>
</evidence>
<evidence type="ECO:0000256" key="1">
    <source>
        <dbReference type="SAM" id="MobiDB-lite"/>
    </source>
</evidence>
<gene>
    <name evidence="2" type="ordered locus">Sala_2396</name>
</gene>